<name>A0A1I8IPA0_9PLAT</name>
<evidence type="ECO:0000313" key="3">
    <source>
        <dbReference type="WBParaSite" id="maker-uti_cns_0014646-snap-gene-0.2-mRNA-1"/>
    </source>
</evidence>
<sequence length="84" mass="8648">MGQAGTAEPALHKKAGGSLEVAPPGRLILGGYKSETGEPGVLRCPPPTGGRPGTRMTGKLTGNWEALGVQETYCAYTCTCTNLN</sequence>
<feature type="region of interest" description="Disordered" evidence="1">
    <location>
        <begin position="1"/>
        <end position="56"/>
    </location>
</feature>
<evidence type="ECO:0000313" key="2">
    <source>
        <dbReference type="Proteomes" id="UP000095280"/>
    </source>
</evidence>
<protein>
    <submittedName>
        <fullName evidence="3">Uncharacterized protein</fullName>
    </submittedName>
</protein>
<dbReference type="Proteomes" id="UP000095280">
    <property type="component" value="Unplaced"/>
</dbReference>
<proteinExistence type="predicted"/>
<evidence type="ECO:0000256" key="1">
    <source>
        <dbReference type="SAM" id="MobiDB-lite"/>
    </source>
</evidence>
<keyword evidence="2" id="KW-1185">Reference proteome</keyword>
<organism evidence="2 3">
    <name type="scientific">Macrostomum lignano</name>
    <dbReference type="NCBI Taxonomy" id="282301"/>
    <lineage>
        <taxon>Eukaryota</taxon>
        <taxon>Metazoa</taxon>
        <taxon>Spiralia</taxon>
        <taxon>Lophotrochozoa</taxon>
        <taxon>Platyhelminthes</taxon>
        <taxon>Rhabditophora</taxon>
        <taxon>Macrostomorpha</taxon>
        <taxon>Macrostomida</taxon>
        <taxon>Macrostomidae</taxon>
        <taxon>Macrostomum</taxon>
    </lineage>
</organism>
<dbReference type="AlphaFoldDB" id="A0A1I8IPA0"/>
<accession>A0A1I8IPA0</accession>
<dbReference type="WBParaSite" id="maker-uti_cns_0014646-snap-gene-0.2-mRNA-1">
    <property type="protein sequence ID" value="maker-uti_cns_0014646-snap-gene-0.2-mRNA-1"/>
    <property type="gene ID" value="maker-uti_cns_0014646-snap-gene-0.2"/>
</dbReference>
<reference evidence="3" key="1">
    <citation type="submission" date="2016-11" db="UniProtKB">
        <authorList>
            <consortium name="WormBaseParasite"/>
        </authorList>
    </citation>
    <scope>IDENTIFICATION</scope>
</reference>